<sequence>MPVYTISGVCAKTIEFVVEEGRVTKIKFQSGCSGNLQGVSRLAEGMKVEDVIRKLQGIRCGDKATSCPDQLARALAEYQAR</sequence>
<name>A0A517DUP4_9FIRM</name>
<protein>
    <recommendedName>
        <fullName evidence="2">ribonucleoside-diphosphate reductase</fullName>
        <ecNumber evidence="2">1.17.4.1</ecNumber>
    </recommendedName>
</protein>
<dbReference type="EC" id="1.17.4.1" evidence="2"/>
<dbReference type="InterPro" id="IPR023806">
    <property type="entry name" value="CHP03905"/>
</dbReference>
<dbReference type="RefSeq" id="WP_144350607.1">
    <property type="nucleotide sequence ID" value="NZ_CP036259.1"/>
</dbReference>
<evidence type="ECO:0000313" key="8">
    <source>
        <dbReference type="Proteomes" id="UP000320776"/>
    </source>
</evidence>
<feature type="domain" description="TSCPD" evidence="6">
    <location>
        <begin position="5"/>
        <end position="78"/>
    </location>
</feature>
<keyword evidence="4" id="KW-0547">Nucleotide-binding</keyword>
<evidence type="ECO:0000256" key="2">
    <source>
        <dbReference type="ARBA" id="ARBA00012274"/>
    </source>
</evidence>
<dbReference type="InterPro" id="IPR024434">
    <property type="entry name" value="TSCPD_dom"/>
</dbReference>
<evidence type="ECO:0000256" key="1">
    <source>
        <dbReference type="ARBA" id="ARBA00007405"/>
    </source>
</evidence>
<dbReference type="KEGG" id="sted:SPTER_24240"/>
<dbReference type="GO" id="GO:0071897">
    <property type="term" value="P:DNA biosynthetic process"/>
    <property type="evidence" value="ECO:0007669"/>
    <property type="project" value="UniProtKB-KW"/>
</dbReference>
<dbReference type="GO" id="GO:0000166">
    <property type="term" value="F:nucleotide binding"/>
    <property type="evidence" value="ECO:0007669"/>
    <property type="project" value="UniProtKB-KW"/>
</dbReference>
<comment type="similarity">
    <text evidence="1">Belongs to the ribonucleoside diphosphate reductase class-2 family.</text>
</comment>
<keyword evidence="3" id="KW-0237">DNA synthesis</keyword>
<evidence type="ECO:0000256" key="5">
    <source>
        <dbReference type="ARBA" id="ARBA00047754"/>
    </source>
</evidence>
<gene>
    <name evidence="7" type="ORF">SPTER_24240</name>
</gene>
<evidence type="ECO:0000259" key="6">
    <source>
        <dbReference type="Pfam" id="PF12637"/>
    </source>
</evidence>
<organism evidence="7 8">
    <name type="scientific">Sporomusa termitida</name>
    <dbReference type="NCBI Taxonomy" id="2377"/>
    <lineage>
        <taxon>Bacteria</taxon>
        <taxon>Bacillati</taxon>
        <taxon>Bacillota</taxon>
        <taxon>Negativicutes</taxon>
        <taxon>Selenomonadales</taxon>
        <taxon>Sporomusaceae</taxon>
        <taxon>Sporomusa</taxon>
    </lineage>
</organism>
<dbReference type="GO" id="GO:0004748">
    <property type="term" value="F:ribonucleoside-diphosphate reductase activity, thioredoxin disulfide as acceptor"/>
    <property type="evidence" value="ECO:0007669"/>
    <property type="project" value="UniProtKB-EC"/>
</dbReference>
<dbReference type="Pfam" id="PF12637">
    <property type="entry name" value="TSCPD"/>
    <property type="match status" value="1"/>
</dbReference>
<dbReference type="AlphaFoldDB" id="A0A517DUP4"/>
<proteinExistence type="inferred from homology"/>
<accession>A0A517DUP4</accession>
<dbReference type="Proteomes" id="UP000320776">
    <property type="component" value="Chromosome"/>
</dbReference>
<comment type="catalytic activity">
    <reaction evidence="5">
        <text>a 2'-deoxyribonucleoside 5'-diphosphate + [thioredoxin]-disulfide + H2O = a ribonucleoside 5'-diphosphate + [thioredoxin]-dithiol</text>
        <dbReference type="Rhea" id="RHEA:23252"/>
        <dbReference type="Rhea" id="RHEA-COMP:10698"/>
        <dbReference type="Rhea" id="RHEA-COMP:10700"/>
        <dbReference type="ChEBI" id="CHEBI:15377"/>
        <dbReference type="ChEBI" id="CHEBI:29950"/>
        <dbReference type="ChEBI" id="CHEBI:50058"/>
        <dbReference type="ChEBI" id="CHEBI:57930"/>
        <dbReference type="ChEBI" id="CHEBI:73316"/>
        <dbReference type="EC" id="1.17.4.1"/>
    </reaction>
</comment>
<evidence type="ECO:0000256" key="4">
    <source>
        <dbReference type="ARBA" id="ARBA00022741"/>
    </source>
</evidence>
<dbReference type="NCBIfam" id="TIGR03905">
    <property type="entry name" value="TIGR03905_4_Cys"/>
    <property type="match status" value="1"/>
</dbReference>
<evidence type="ECO:0000313" key="7">
    <source>
        <dbReference type="EMBL" id="QDR81069.1"/>
    </source>
</evidence>
<keyword evidence="8" id="KW-1185">Reference proteome</keyword>
<evidence type="ECO:0000256" key="3">
    <source>
        <dbReference type="ARBA" id="ARBA00022634"/>
    </source>
</evidence>
<dbReference type="EMBL" id="CP036259">
    <property type="protein sequence ID" value="QDR81069.1"/>
    <property type="molecule type" value="Genomic_DNA"/>
</dbReference>
<dbReference type="OrthoDB" id="9801525at2"/>
<reference evidence="7 8" key="1">
    <citation type="submission" date="2019-02" db="EMBL/GenBank/DDBJ databases">
        <title>Closed genome of Sporomusa termitida DSM 4440.</title>
        <authorList>
            <person name="Poehlein A."/>
            <person name="Daniel R."/>
        </authorList>
    </citation>
    <scope>NUCLEOTIDE SEQUENCE [LARGE SCALE GENOMIC DNA]</scope>
    <source>
        <strain evidence="7 8">DSM 4440</strain>
    </source>
</reference>